<proteinExistence type="predicted"/>
<feature type="signal peptide" evidence="2">
    <location>
        <begin position="1"/>
        <end position="17"/>
    </location>
</feature>
<organism evidence="4 5">
    <name type="scientific">Sphingomonas colocasiae</name>
    <dbReference type="NCBI Taxonomy" id="1848973"/>
    <lineage>
        <taxon>Bacteria</taxon>
        <taxon>Pseudomonadati</taxon>
        <taxon>Pseudomonadota</taxon>
        <taxon>Alphaproteobacteria</taxon>
        <taxon>Sphingomonadales</taxon>
        <taxon>Sphingomonadaceae</taxon>
        <taxon>Sphingomonas</taxon>
    </lineage>
</organism>
<dbReference type="Proteomes" id="UP000706039">
    <property type="component" value="Unassembled WGS sequence"/>
</dbReference>
<comment type="caution">
    <text evidence="4">The sequence shown here is derived from an EMBL/GenBank/DDBJ whole genome shotgun (WGS) entry which is preliminary data.</text>
</comment>
<feature type="domain" description="Phage capsid-like C-terminal" evidence="3">
    <location>
        <begin position="145"/>
        <end position="430"/>
    </location>
</feature>
<comment type="subcellular location">
    <subcellularLocation>
        <location evidence="1">Virion</location>
    </subcellularLocation>
</comment>
<dbReference type="EMBL" id="JAINVV010000014">
    <property type="protein sequence ID" value="MBY8826114.1"/>
    <property type="molecule type" value="Genomic_DNA"/>
</dbReference>
<evidence type="ECO:0000313" key="5">
    <source>
        <dbReference type="Proteomes" id="UP000706039"/>
    </source>
</evidence>
<dbReference type="SUPFAM" id="SSF56563">
    <property type="entry name" value="Major capsid protein gp5"/>
    <property type="match status" value="1"/>
</dbReference>
<dbReference type="InterPro" id="IPR024455">
    <property type="entry name" value="Phage_capsid"/>
</dbReference>
<protein>
    <submittedName>
        <fullName evidence="4">Phage major capsid protein</fullName>
    </submittedName>
</protein>
<evidence type="ECO:0000259" key="3">
    <source>
        <dbReference type="Pfam" id="PF05065"/>
    </source>
</evidence>
<dbReference type="Pfam" id="PF05065">
    <property type="entry name" value="Phage_capsid"/>
    <property type="match status" value="1"/>
</dbReference>
<evidence type="ECO:0000256" key="2">
    <source>
        <dbReference type="SAM" id="SignalP"/>
    </source>
</evidence>
<gene>
    <name evidence="4" type="ORF">K7G82_27685</name>
</gene>
<reference evidence="4 5" key="1">
    <citation type="submission" date="2021-08" db="EMBL/GenBank/DDBJ databases">
        <authorList>
            <person name="Tuo L."/>
        </authorList>
    </citation>
    <scope>NUCLEOTIDE SEQUENCE [LARGE SCALE GENOMIC DNA]</scope>
    <source>
        <strain evidence="4 5">JCM 31229</strain>
    </source>
</reference>
<dbReference type="InterPro" id="IPR054612">
    <property type="entry name" value="Phage_capsid-like_C"/>
</dbReference>
<dbReference type="RefSeq" id="WP_222993438.1">
    <property type="nucleotide sequence ID" value="NZ_JAINVV010000014.1"/>
</dbReference>
<accession>A0ABS7PYS1</accession>
<keyword evidence="5" id="KW-1185">Reference proteome</keyword>
<evidence type="ECO:0000256" key="1">
    <source>
        <dbReference type="ARBA" id="ARBA00004328"/>
    </source>
</evidence>
<keyword evidence="2" id="KW-0732">Signal</keyword>
<dbReference type="NCBIfam" id="TIGR01554">
    <property type="entry name" value="major_cap_HK97"/>
    <property type="match status" value="1"/>
</dbReference>
<evidence type="ECO:0000313" key="4">
    <source>
        <dbReference type="EMBL" id="MBY8826114.1"/>
    </source>
</evidence>
<dbReference type="Gene3D" id="3.30.2320.10">
    <property type="entry name" value="hypothetical protein PF0899 domain"/>
    <property type="match status" value="1"/>
</dbReference>
<feature type="chain" id="PRO_5045994453" evidence="2">
    <location>
        <begin position="18"/>
        <end position="432"/>
    </location>
</feature>
<sequence>MKKVATVAIIAASTALATMPRAVSAMPMAKSDDPIDLIKSIQTTFESFKEANDQALKSKVDDAVLNEKIDKINADLTTLTKALDAANVALAAAKIGGAPDGISPEAAEHSSVFNTWFRKGDRAIDADLKDLSIKAELTTQSDPDGGYVVPIEMERGIERVLGTVSAMRGMARVIRIGTSGYKKLVNVGGATSGWVGEEDARPETDTPTLREIAINTGEIYANPAATQTLLDDAMIDIAEWLAEEVSIEFAEQEGEAFILGNGNKKPRGILAYDAVANASHVWGKLGFVKTGGASGFAASDPADALIDLYYSLKKGYRNNASFLTSDAVLGTMRKWKDGEGNYLWSPPSAVAEVGSILGKPIETDDNMPGLGAGNLPVAFGDFKRGYTIVDRIGTRVLRDPYTNKPFVHFYTTKRVGGGVTNFEAIKLLKCSA</sequence>
<name>A0ABS7PYS1_9SPHN</name>